<name>A0A644WNF3_9ZZZZ</name>
<dbReference type="AlphaFoldDB" id="A0A644WNF3"/>
<comment type="caution">
    <text evidence="1">The sequence shown here is derived from an EMBL/GenBank/DDBJ whole genome shotgun (WGS) entry which is preliminary data.</text>
</comment>
<dbReference type="EMBL" id="VSSQ01001091">
    <property type="protein sequence ID" value="MPM04998.1"/>
    <property type="molecule type" value="Genomic_DNA"/>
</dbReference>
<accession>A0A644WNF3</accession>
<organism evidence="1">
    <name type="scientific">bioreactor metagenome</name>
    <dbReference type="NCBI Taxonomy" id="1076179"/>
    <lineage>
        <taxon>unclassified sequences</taxon>
        <taxon>metagenomes</taxon>
        <taxon>ecological metagenomes</taxon>
    </lineage>
</organism>
<reference evidence="1" key="1">
    <citation type="submission" date="2019-08" db="EMBL/GenBank/DDBJ databases">
        <authorList>
            <person name="Kucharzyk K."/>
            <person name="Murdoch R.W."/>
            <person name="Higgins S."/>
            <person name="Loffler F."/>
        </authorList>
    </citation>
    <scope>NUCLEOTIDE SEQUENCE</scope>
</reference>
<sequence length="305" mass="34615">MHQLKYSIVFLLLIGYHSTVYSQHSTISSDLNLFIKKANLTIVTNELNKAFNTGDNPIFPDQIFDDYTKQKLMNIWKKMPFKVLAFDSLYNSSRLKFSAAESEGLILLKFKKNGIIDDLNFLYNIKTITRNLHELNTKPLTDSNSKLVHNNVTKNIKNPAVKKKALWEIGIGAGYGVVAYNNDSHVKNSGISLEFLANYHISRKIYISSAAGISRFNVRYQQTSNNNIVNKVFYNLRLSATYTPFSGIMTEMGLSQTLGGFNGFGLMFGLGYLFIEKIGISCRYSYYGSYDQSILSFHASYLLRL</sequence>
<evidence type="ECO:0000313" key="1">
    <source>
        <dbReference type="EMBL" id="MPM04998.1"/>
    </source>
</evidence>
<evidence type="ECO:0008006" key="2">
    <source>
        <dbReference type="Google" id="ProtNLM"/>
    </source>
</evidence>
<gene>
    <name evidence="1" type="ORF">SDC9_51279</name>
</gene>
<protein>
    <recommendedName>
        <fullName evidence="2">Outer membrane protein beta-barrel domain-containing protein</fullName>
    </recommendedName>
</protein>
<proteinExistence type="predicted"/>